<dbReference type="Pfam" id="PF00351">
    <property type="entry name" value="Biopterin_H"/>
    <property type="match status" value="2"/>
</dbReference>
<keyword evidence="5 7" id="KW-0408">Iron</keyword>
<gene>
    <name evidence="10" type="ORF">KHB02_008895</name>
    <name evidence="9" type="ORF">KHB02_36045</name>
</gene>
<sequence>MSKKIPVHLQQYIAKQHYRQYTPINHAVWRFVMRQNHFYLKNIAHSAYVKGLKDSGINIESIPRVEEMNEKLAQVGWGAVAIDGLIPGAAFYSFLENRILPIATDIRKIENIAYTPAPDIIHEAAGHAPILLDPSYRDFVKKIGEMGAKALSSKEKLKVFKAIRQLTIVAEDPKSTPEQVREAENRVAEARKKVKGLTEADKVSRLFWWTVEYGLIGDLNYPKIYGAGLLSSVGESQSCLADDVRKIPFSVEGCIHTPYDVTKPQPQLFVCSSFAELTAEIDKFAETMAFRKGGTESLEKALRTEAIATIVFSSGLQVTGTLGEILKDEGEEAVYFRTNGPTALSFDDIQLTGHSTETHRKGFGTPIGRLAHGIVLEDCKPEQLHALGIYEDSPTSLCFESGIKVEGIVTKILLAEGKPILISFKDCTVRHKNQLLFKPDWGTFDMAVGAGITSVFAGAADPYSFFDMQPAMPLEEETVRDCETELESLYESIRQIRESSNWNASEVGKITALLDDNYPKEWLLRLEILELYQLHDAGHSNVQGLIRTLHEMGWGPSIKQLIQRGLELI</sequence>
<feature type="domain" description="Biopterin-dependent aromatic amino acid hydroxylase family profile" evidence="8">
    <location>
        <begin position="1"/>
        <end position="335"/>
    </location>
</feature>
<dbReference type="InterPro" id="IPR036329">
    <property type="entry name" value="Aro-AA_hydroxylase_C_sf"/>
</dbReference>
<dbReference type="NCBIfam" id="NF010657">
    <property type="entry name" value="PRK14056.1"/>
    <property type="match status" value="1"/>
</dbReference>
<dbReference type="Proteomes" id="UP000677265">
    <property type="component" value="Unassembled WGS sequence"/>
</dbReference>
<dbReference type="Gene3D" id="1.10.800.10">
    <property type="entry name" value="Aromatic amino acid hydroxylase"/>
    <property type="match status" value="1"/>
</dbReference>
<feature type="binding site" evidence="7">
    <location>
        <position position="122"/>
    </location>
    <ligand>
        <name>Fe cation</name>
        <dbReference type="ChEBI" id="CHEBI:24875"/>
    </ligand>
</feature>
<evidence type="ECO:0000256" key="6">
    <source>
        <dbReference type="ARBA" id="ARBA00023033"/>
    </source>
</evidence>
<evidence type="ECO:0000256" key="2">
    <source>
        <dbReference type="ARBA" id="ARBA00009712"/>
    </source>
</evidence>
<comment type="similarity">
    <text evidence="2">Belongs to the biopterin-dependent aromatic amino acid hydroxylase family.</text>
</comment>
<dbReference type="GO" id="GO:0005506">
    <property type="term" value="F:iron ion binding"/>
    <property type="evidence" value="ECO:0007669"/>
    <property type="project" value="InterPro"/>
</dbReference>
<evidence type="ECO:0000256" key="7">
    <source>
        <dbReference type="PIRSR" id="PIRSR601273-2"/>
    </source>
</evidence>
<organism evidence="9">
    <name type="scientific">Neobacillus citreus</name>
    <dbReference type="NCBI Taxonomy" id="2833578"/>
    <lineage>
        <taxon>Bacteria</taxon>
        <taxon>Bacillati</taxon>
        <taxon>Bacillota</taxon>
        <taxon>Bacilli</taxon>
        <taxon>Bacillales</taxon>
        <taxon>Bacillaceae</taxon>
        <taxon>Neobacillus</taxon>
    </lineage>
</organism>
<evidence type="ECO:0000313" key="11">
    <source>
        <dbReference type="Proteomes" id="UP000677265"/>
    </source>
</evidence>
<dbReference type="GO" id="GO:0009072">
    <property type="term" value="P:aromatic amino acid metabolic process"/>
    <property type="evidence" value="ECO:0007669"/>
    <property type="project" value="InterPro"/>
</dbReference>
<protein>
    <submittedName>
        <fullName evidence="9">Aromatic amino acid hydroxylase</fullName>
        <ecNumber evidence="9">1.14.16.-</ecNumber>
    </submittedName>
</protein>
<keyword evidence="11" id="KW-1185">Reference proteome</keyword>
<dbReference type="AlphaFoldDB" id="A0A942T615"/>
<dbReference type="PANTHER" id="PTHR11473:SF24">
    <property type="entry name" value="PHENYLALANINE-4-HYDROXYLASE"/>
    <property type="match status" value="1"/>
</dbReference>
<evidence type="ECO:0000256" key="1">
    <source>
        <dbReference type="ARBA" id="ARBA00001954"/>
    </source>
</evidence>
<dbReference type="EMBL" id="JAGYPE010000007">
    <property type="protein sequence ID" value="MBS4186784.1"/>
    <property type="molecule type" value="Genomic_DNA"/>
</dbReference>
<evidence type="ECO:0000256" key="3">
    <source>
        <dbReference type="ARBA" id="ARBA00022723"/>
    </source>
</evidence>
<dbReference type="EMBL" id="JAGYPE020000011">
    <property type="protein sequence ID" value="MCH6265650.1"/>
    <property type="molecule type" value="Genomic_DNA"/>
</dbReference>
<accession>A0A942T615</accession>
<feature type="binding site" evidence="7">
    <location>
        <position position="127"/>
    </location>
    <ligand>
        <name>Fe cation</name>
        <dbReference type="ChEBI" id="CHEBI:24875"/>
    </ligand>
</feature>
<evidence type="ECO:0000256" key="4">
    <source>
        <dbReference type="ARBA" id="ARBA00023002"/>
    </source>
</evidence>
<name>A0A942T615_9BACI</name>
<evidence type="ECO:0000313" key="9">
    <source>
        <dbReference type="EMBL" id="MBS4186784.1"/>
    </source>
</evidence>
<dbReference type="CDD" id="cd00361">
    <property type="entry name" value="arom_aa_hydroxylase"/>
    <property type="match status" value="1"/>
</dbReference>
<dbReference type="EC" id="1.14.16.-" evidence="9"/>
<keyword evidence="6" id="KW-0503">Monooxygenase</keyword>
<proteinExistence type="inferred from homology"/>
<feature type="binding site" evidence="7">
    <location>
        <position position="212"/>
    </location>
    <ligand>
        <name>Fe cation</name>
        <dbReference type="ChEBI" id="CHEBI:24875"/>
    </ligand>
</feature>
<dbReference type="RefSeq" id="WP_213146558.1">
    <property type="nucleotide sequence ID" value="NZ_JAGYPE020000011.1"/>
</dbReference>
<evidence type="ECO:0000256" key="5">
    <source>
        <dbReference type="ARBA" id="ARBA00023004"/>
    </source>
</evidence>
<dbReference type="SUPFAM" id="SSF56534">
    <property type="entry name" value="Aromatic aminoacid monoxygenases, catalytic and oligomerization domains"/>
    <property type="match status" value="1"/>
</dbReference>
<reference evidence="9" key="1">
    <citation type="submission" date="2021-05" db="EMBL/GenBank/DDBJ databases">
        <title>Novel Bacillus species.</title>
        <authorList>
            <person name="Liu G."/>
        </authorList>
    </citation>
    <scope>NUCLEOTIDE SEQUENCE</scope>
    <source>
        <strain evidence="9 11">FJAT-50051</strain>
    </source>
</reference>
<evidence type="ECO:0000313" key="10">
    <source>
        <dbReference type="EMBL" id="MCH6265650.1"/>
    </source>
</evidence>
<dbReference type="InterPro" id="IPR001273">
    <property type="entry name" value="ArAA_hydroxylase"/>
</dbReference>
<comment type="caution">
    <text evidence="9">The sequence shown here is derived from an EMBL/GenBank/DDBJ whole genome shotgun (WGS) entry which is preliminary data.</text>
</comment>
<dbReference type="InterPro" id="IPR019774">
    <property type="entry name" value="Aromatic-AA_hydroxylase_C"/>
</dbReference>
<keyword evidence="4 9" id="KW-0560">Oxidoreductase</keyword>
<dbReference type="InterPro" id="IPR036951">
    <property type="entry name" value="ArAA_hydroxylase_sf"/>
</dbReference>
<keyword evidence="3 7" id="KW-0479">Metal-binding</keyword>
<dbReference type="GO" id="GO:0016714">
    <property type="term" value="F:oxidoreductase activity, acting on paired donors, with incorporation or reduction of molecular oxygen, reduced pteridine as one donor, and incorporation of one atom of oxygen"/>
    <property type="evidence" value="ECO:0007669"/>
    <property type="project" value="InterPro"/>
</dbReference>
<evidence type="ECO:0000259" key="8">
    <source>
        <dbReference type="PROSITE" id="PS51410"/>
    </source>
</evidence>
<dbReference type="PROSITE" id="PS51410">
    <property type="entry name" value="BH4_AAA_HYDROXYL_2"/>
    <property type="match status" value="1"/>
</dbReference>
<comment type="cofactor">
    <cofactor evidence="1 7">
        <name>Fe(2+)</name>
        <dbReference type="ChEBI" id="CHEBI:29033"/>
    </cofactor>
</comment>
<dbReference type="PANTHER" id="PTHR11473">
    <property type="entry name" value="AROMATIC AMINO ACID HYDROXYLASE"/>
    <property type="match status" value="1"/>
</dbReference>